<protein>
    <submittedName>
        <fullName evidence="1">Uncharacterized protein</fullName>
    </submittedName>
</protein>
<dbReference type="EMBL" id="UINC01040735">
    <property type="protein sequence ID" value="SVB41028.1"/>
    <property type="molecule type" value="Genomic_DNA"/>
</dbReference>
<evidence type="ECO:0000313" key="1">
    <source>
        <dbReference type="EMBL" id="SVB41028.1"/>
    </source>
</evidence>
<name>A0A382DRM7_9ZZZZ</name>
<proteinExistence type="predicted"/>
<organism evidence="1">
    <name type="scientific">marine metagenome</name>
    <dbReference type="NCBI Taxonomy" id="408172"/>
    <lineage>
        <taxon>unclassified sequences</taxon>
        <taxon>metagenomes</taxon>
        <taxon>ecological metagenomes</taxon>
    </lineage>
</organism>
<dbReference type="AlphaFoldDB" id="A0A382DRM7"/>
<sequence length="30" mass="3437">MQRRLEVIFFTLSSITASLKAIVENKKISI</sequence>
<reference evidence="1" key="1">
    <citation type="submission" date="2018-05" db="EMBL/GenBank/DDBJ databases">
        <authorList>
            <person name="Lanie J.A."/>
            <person name="Ng W.-L."/>
            <person name="Kazmierczak K.M."/>
            <person name="Andrzejewski T.M."/>
            <person name="Davidsen T.M."/>
            <person name="Wayne K.J."/>
            <person name="Tettelin H."/>
            <person name="Glass J.I."/>
            <person name="Rusch D."/>
            <person name="Podicherti R."/>
            <person name="Tsui H.-C.T."/>
            <person name="Winkler M.E."/>
        </authorList>
    </citation>
    <scope>NUCLEOTIDE SEQUENCE</scope>
</reference>
<gene>
    <name evidence="1" type="ORF">METZ01_LOCUS193882</name>
</gene>
<accession>A0A382DRM7</accession>